<evidence type="ECO:0000259" key="8">
    <source>
        <dbReference type="PROSITE" id="PS50928"/>
    </source>
</evidence>
<evidence type="ECO:0000256" key="6">
    <source>
        <dbReference type="ARBA" id="ARBA00023136"/>
    </source>
</evidence>
<dbReference type="AlphaFoldDB" id="A0AAE3LGY4"/>
<dbReference type="InterPro" id="IPR035906">
    <property type="entry name" value="MetI-like_sf"/>
</dbReference>
<evidence type="ECO:0000256" key="2">
    <source>
        <dbReference type="ARBA" id="ARBA00022448"/>
    </source>
</evidence>
<keyword evidence="6 7" id="KW-0472">Membrane</keyword>
<keyword evidence="2 7" id="KW-0813">Transport</keyword>
<comment type="subcellular location">
    <subcellularLocation>
        <location evidence="1 7">Cell membrane</location>
        <topology evidence="1 7">Multi-pass membrane protein</topology>
    </subcellularLocation>
</comment>
<keyword evidence="5 7" id="KW-1133">Transmembrane helix</keyword>
<feature type="transmembrane region" description="Helical" evidence="7">
    <location>
        <begin position="20"/>
        <end position="38"/>
    </location>
</feature>
<dbReference type="PANTHER" id="PTHR43386">
    <property type="entry name" value="OLIGOPEPTIDE TRANSPORT SYSTEM PERMEASE PROTEIN APPC"/>
    <property type="match status" value="1"/>
</dbReference>
<gene>
    <name evidence="9" type="ORF">OCV57_04235</name>
</gene>
<feature type="transmembrane region" description="Helical" evidence="7">
    <location>
        <begin position="205"/>
        <end position="224"/>
    </location>
</feature>
<evidence type="ECO:0000256" key="4">
    <source>
        <dbReference type="ARBA" id="ARBA00022692"/>
    </source>
</evidence>
<keyword evidence="4 7" id="KW-0812">Transmembrane</keyword>
<feature type="transmembrane region" description="Helical" evidence="7">
    <location>
        <begin position="140"/>
        <end position="158"/>
    </location>
</feature>
<dbReference type="GO" id="GO:0055085">
    <property type="term" value="P:transmembrane transport"/>
    <property type="evidence" value="ECO:0007669"/>
    <property type="project" value="InterPro"/>
</dbReference>
<comment type="similarity">
    <text evidence="7">Belongs to the binding-protein-dependent transport system permease family.</text>
</comment>
<dbReference type="SUPFAM" id="SSF161098">
    <property type="entry name" value="MetI-like"/>
    <property type="match status" value="1"/>
</dbReference>
<dbReference type="CDD" id="cd06261">
    <property type="entry name" value="TM_PBP2"/>
    <property type="match status" value="1"/>
</dbReference>
<evidence type="ECO:0000256" key="1">
    <source>
        <dbReference type="ARBA" id="ARBA00004651"/>
    </source>
</evidence>
<dbReference type="GO" id="GO:0005886">
    <property type="term" value="C:plasma membrane"/>
    <property type="evidence" value="ECO:0007669"/>
    <property type="project" value="UniProtKB-SubCell"/>
</dbReference>
<dbReference type="RefSeq" id="WP_267300551.1">
    <property type="nucleotide sequence ID" value="NZ_JAOQJZ010000003.1"/>
</dbReference>
<keyword evidence="10" id="KW-1185">Reference proteome</keyword>
<organism evidence="9 10">
    <name type="scientific">Hominimerdicola aceti</name>
    <dbReference type="NCBI Taxonomy" id="2981726"/>
    <lineage>
        <taxon>Bacteria</taxon>
        <taxon>Bacillati</taxon>
        <taxon>Bacillota</taxon>
        <taxon>Clostridia</taxon>
        <taxon>Eubacteriales</taxon>
        <taxon>Oscillospiraceae</taxon>
        <taxon>Hominimerdicola</taxon>
    </lineage>
</organism>
<feature type="transmembrane region" description="Helical" evidence="7">
    <location>
        <begin position="115"/>
        <end position="134"/>
    </location>
</feature>
<evidence type="ECO:0000313" key="10">
    <source>
        <dbReference type="Proteomes" id="UP001208131"/>
    </source>
</evidence>
<dbReference type="InterPro" id="IPR000515">
    <property type="entry name" value="MetI-like"/>
</dbReference>
<evidence type="ECO:0000313" key="9">
    <source>
        <dbReference type="EMBL" id="MCU6705134.1"/>
    </source>
</evidence>
<dbReference type="InterPro" id="IPR050366">
    <property type="entry name" value="BP-dependent_transpt_permease"/>
</dbReference>
<comment type="caution">
    <text evidence="9">The sequence shown here is derived from an EMBL/GenBank/DDBJ whole genome shotgun (WGS) entry which is preliminary data.</text>
</comment>
<dbReference type="Proteomes" id="UP001208131">
    <property type="component" value="Unassembled WGS sequence"/>
</dbReference>
<feature type="transmembrane region" description="Helical" evidence="7">
    <location>
        <begin position="244"/>
        <end position="264"/>
    </location>
</feature>
<name>A0AAE3LGY4_9FIRM</name>
<reference evidence="9 10" key="1">
    <citation type="journal article" date="2021" name="ISME Commun">
        <title>Automated analysis of genomic sequences facilitates high-throughput and comprehensive description of bacteria.</title>
        <authorList>
            <person name="Hitch T.C.A."/>
        </authorList>
    </citation>
    <scope>NUCLEOTIDE SEQUENCE [LARGE SCALE GENOMIC DNA]</scope>
    <source>
        <strain evidence="9 10">Sanger_31</strain>
    </source>
</reference>
<sequence>MAKRSKVGKFFTPKTVISDIVILIAIAVAIGANVIVPYDPNEVDPRSCFLPAFSKGHILGTDKLGRDLLSRLIMGAKSSMLNAFLIVAFEVVIGVPIGLICGYYGGKIDAVIMRIWDVVCSIPSLLLSFILIAIFGRGNFTGVMSIGIAFIPLTAKMARSLIITEKKAVYVEACKSMGYSDMKIIFFHILPNVITTMIAQFTMDIGAAIVAMATLSYLGLGIQPPDADWGTLLENGMQNFYNNYVLLAAPAIIIMLVTVAVNIFSDCIQEYIDPSQRKLPTFKQYEKRLIHIQRRQKAAI</sequence>
<dbReference type="Gene3D" id="1.10.3720.10">
    <property type="entry name" value="MetI-like"/>
    <property type="match status" value="1"/>
</dbReference>
<dbReference type="Pfam" id="PF00528">
    <property type="entry name" value="BPD_transp_1"/>
    <property type="match status" value="1"/>
</dbReference>
<feature type="transmembrane region" description="Helical" evidence="7">
    <location>
        <begin position="80"/>
        <end position="103"/>
    </location>
</feature>
<proteinExistence type="inferred from homology"/>
<dbReference type="PANTHER" id="PTHR43386:SF1">
    <property type="entry name" value="D,D-DIPEPTIDE TRANSPORT SYSTEM PERMEASE PROTEIN DDPC-RELATED"/>
    <property type="match status" value="1"/>
</dbReference>
<feature type="domain" description="ABC transmembrane type-1" evidence="8">
    <location>
        <begin position="76"/>
        <end position="265"/>
    </location>
</feature>
<evidence type="ECO:0000256" key="7">
    <source>
        <dbReference type="RuleBase" id="RU363032"/>
    </source>
</evidence>
<evidence type="ECO:0000256" key="5">
    <source>
        <dbReference type="ARBA" id="ARBA00022989"/>
    </source>
</evidence>
<accession>A0AAE3LGY4</accession>
<keyword evidence="3" id="KW-1003">Cell membrane</keyword>
<dbReference type="PROSITE" id="PS50928">
    <property type="entry name" value="ABC_TM1"/>
    <property type="match status" value="1"/>
</dbReference>
<protein>
    <submittedName>
        <fullName evidence="9">ABC transporter permease</fullName>
    </submittedName>
</protein>
<dbReference type="EMBL" id="JAOQJZ010000003">
    <property type="protein sequence ID" value="MCU6705134.1"/>
    <property type="molecule type" value="Genomic_DNA"/>
</dbReference>
<evidence type="ECO:0000256" key="3">
    <source>
        <dbReference type="ARBA" id="ARBA00022475"/>
    </source>
</evidence>